<evidence type="ECO:0000259" key="2">
    <source>
        <dbReference type="Pfam" id="PF13505"/>
    </source>
</evidence>
<accession>A0A0M0HP54</accession>
<dbReference type="EMBL" id="LHPJ01000007">
    <property type="protein sequence ID" value="KOO03791.1"/>
    <property type="molecule type" value="Genomic_DNA"/>
</dbReference>
<sequence length="179" mass="18987">MASVAMFASGIVSANTGLYIGADIALSNETELEDNGISITADNDPGYNFVVGYDMQTHDSVKIGFEGEYRTFGEVNYSNIITADGNGVFLNAKPKLYAQGSNVYFAGLFGVGKMDLDITSTQTGVTINESSSALQYGAEIGFEFEQNLVLNAGYRAATAEIKGTDVSVSGLYAGARFKF</sequence>
<dbReference type="InterPro" id="IPR027385">
    <property type="entry name" value="Beta-barrel_OMP"/>
</dbReference>
<proteinExistence type="predicted"/>
<organism evidence="3 4">
    <name type="scientific">Vibrio nereis</name>
    <dbReference type="NCBI Taxonomy" id="693"/>
    <lineage>
        <taxon>Bacteria</taxon>
        <taxon>Pseudomonadati</taxon>
        <taxon>Pseudomonadota</taxon>
        <taxon>Gammaproteobacteria</taxon>
        <taxon>Vibrionales</taxon>
        <taxon>Vibrionaceae</taxon>
        <taxon>Vibrio</taxon>
    </lineage>
</organism>
<feature type="domain" description="Outer membrane protein beta-barrel" evidence="2">
    <location>
        <begin position="13"/>
        <end position="179"/>
    </location>
</feature>
<dbReference type="AlphaFoldDB" id="A0A0M0HP54"/>
<reference evidence="4" key="1">
    <citation type="submission" date="2015-08" db="EMBL/GenBank/DDBJ databases">
        <title>Vibrio galatheae sp. nov., a novel member of the Vibrionaceae family isolated from the Solomon Islands.</title>
        <authorList>
            <person name="Giubergia S."/>
            <person name="Machado H."/>
            <person name="Mateiu R.V."/>
            <person name="Gram L."/>
        </authorList>
    </citation>
    <scope>NUCLEOTIDE SEQUENCE [LARGE SCALE GENOMIC DNA]</scope>
    <source>
        <strain evidence="4">DSM 19584</strain>
    </source>
</reference>
<dbReference type="InterPro" id="IPR011250">
    <property type="entry name" value="OMP/PagP_B-barrel"/>
</dbReference>
<dbReference type="Pfam" id="PF13505">
    <property type="entry name" value="OMP_b-brl"/>
    <property type="match status" value="1"/>
</dbReference>
<dbReference type="PATRIC" id="fig|693.5.peg.1740"/>
<dbReference type="STRING" id="693.AKJ17_08510"/>
<dbReference type="Gene3D" id="2.40.160.20">
    <property type="match status" value="1"/>
</dbReference>
<evidence type="ECO:0000256" key="1">
    <source>
        <dbReference type="ARBA" id="ARBA00022729"/>
    </source>
</evidence>
<keyword evidence="4" id="KW-1185">Reference proteome</keyword>
<comment type="caution">
    <text evidence="3">The sequence shown here is derived from an EMBL/GenBank/DDBJ whole genome shotgun (WGS) entry which is preliminary data.</text>
</comment>
<protein>
    <recommendedName>
        <fullName evidence="2">Outer membrane protein beta-barrel domain-containing protein</fullName>
    </recommendedName>
</protein>
<dbReference type="Proteomes" id="UP000037515">
    <property type="component" value="Unassembled WGS sequence"/>
</dbReference>
<evidence type="ECO:0000313" key="4">
    <source>
        <dbReference type="Proteomes" id="UP000037515"/>
    </source>
</evidence>
<dbReference type="SUPFAM" id="SSF56925">
    <property type="entry name" value="OMPA-like"/>
    <property type="match status" value="1"/>
</dbReference>
<keyword evidence="1" id="KW-0732">Signal</keyword>
<name>A0A0M0HP54_VIBNE</name>
<gene>
    <name evidence="3" type="ORF">AKJ17_08510</name>
</gene>
<evidence type="ECO:0000313" key="3">
    <source>
        <dbReference type="EMBL" id="KOO03791.1"/>
    </source>
</evidence>